<dbReference type="InterPro" id="IPR027417">
    <property type="entry name" value="P-loop_NTPase"/>
</dbReference>
<dbReference type="Pfam" id="PF08751">
    <property type="entry name" value="TrwC"/>
    <property type="match status" value="1"/>
</dbReference>
<reference evidence="3 4" key="1">
    <citation type="submission" date="2014-06" db="EMBL/GenBank/DDBJ databases">
        <title>Draft genome sequence of iron oxidizing acidophile Leptospirillum ferriphilum DSM14647.</title>
        <authorList>
            <person name="Cardenas J.P."/>
            <person name="Lazcano M."/>
            <person name="Ossandon F.J."/>
            <person name="Corbett M."/>
            <person name="Holmes D.S."/>
            <person name="Watkin E."/>
        </authorList>
    </citation>
    <scope>NUCLEOTIDE SEQUENCE [LARGE SCALE GENOMIC DNA]</scope>
    <source>
        <strain evidence="3 4">DSM 14647</strain>
    </source>
</reference>
<feature type="compositionally biased region" description="Basic and acidic residues" evidence="1">
    <location>
        <begin position="978"/>
        <end position="1015"/>
    </location>
</feature>
<dbReference type="CDD" id="cd17933">
    <property type="entry name" value="DEXSc_RecD-like"/>
    <property type="match status" value="1"/>
</dbReference>
<gene>
    <name evidence="3" type="ORF">LptCag_0600</name>
</gene>
<evidence type="ECO:0000259" key="2">
    <source>
        <dbReference type="Pfam" id="PF08751"/>
    </source>
</evidence>
<feature type="region of interest" description="Disordered" evidence="1">
    <location>
        <begin position="917"/>
        <end position="1015"/>
    </location>
</feature>
<dbReference type="CDD" id="cd18809">
    <property type="entry name" value="SF1_C_RecD"/>
    <property type="match status" value="1"/>
</dbReference>
<dbReference type="Pfam" id="PF13604">
    <property type="entry name" value="AAA_30"/>
    <property type="match status" value="1"/>
</dbReference>
<feature type="compositionally biased region" description="Basic and acidic residues" evidence="1">
    <location>
        <begin position="917"/>
        <end position="970"/>
    </location>
</feature>
<dbReference type="InterPro" id="IPR053210">
    <property type="entry name" value="ANKRD12"/>
</dbReference>
<dbReference type="NCBIfam" id="NF041492">
    <property type="entry name" value="MobF"/>
    <property type="match status" value="1"/>
</dbReference>
<dbReference type="SUPFAM" id="SSF52540">
    <property type="entry name" value="P-loop containing nucleoside triphosphate hydrolases"/>
    <property type="match status" value="2"/>
</dbReference>
<comment type="caution">
    <text evidence="3">The sequence shown here is derived from an EMBL/GenBank/DDBJ whole genome shotgun (WGS) entry which is preliminary data.</text>
</comment>
<dbReference type="Proteomes" id="UP000029452">
    <property type="component" value="Unassembled WGS sequence"/>
</dbReference>
<protein>
    <recommendedName>
        <fullName evidence="2">TrwC relaxase domain-containing protein</fullName>
    </recommendedName>
</protein>
<evidence type="ECO:0000256" key="1">
    <source>
        <dbReference type="SAM" id="MobiDB-lite"/>
    </source>
</evidence>
<dbReference type="Gene3D" id="3.40.50.300">
    <property type="entry name" value="P-loop containing nucleotide triphosphate hydrolases"/>
    <property type="match status" value="2"/>
</dbReference>
<evidence type="ECO:0000313" key="4">
    <source>
        <dbReference type="Proteomes" id="UP000029452"/>
    </source>
</evidence>
<sequence length="1166" mass="133045">MSPFCPEGLQEREGIMALGKNISPGQGEKYYRKDDYYLEREGGEDHKLEWGGTLAAEMGLSGKAGAEDWKNALNGHFPGGIEVKGGSFKDPDTGELLKRAGTDFVIEAPKTVSMAWAATDNQELKDWIMKVQGEVEQLSYDYLESQIGARRGHDGKEWETTGKALYGHVRHMSNREGECFIHAHGVFLNVTQNSDGKYQAMTNDRQMQYQRLVKEMGDAHWGRRLLEKGIETGKGKYGEVQIGDFSREQIDFHSSRGQKIEEYIKEKWGVEWSKLPREERNEKRWMREEAWERTRKAKKVHELEGLETRWKEEAKISGVHEVTRKVELQFEKGFKPKYLSPEKRLEIAGESLKFAVDHHTERESAVKEGELIRTALQDGRGKITMEDMKKAVEEGKAEGSLIRQADDLAGRKQNLMTSREALEREKRILSYEKSGRGAVEPVMNPLQAEATLKAIQERDGLTLNNEQKAAARMILTTDNRYSGINGYAGTGKTTMLKPSIESLQNGAAVFALKNAGYEVIGLGPQHSAVHALKDAGIIESRTLQSWLADRQAGKDLTNKTVVVIDEAGLTNARDLESAMKRIEKAGARAVMVGDIKQYESVAAGPAFALLQKKGMETVYVTEMQRQNKASENVREAARLSIDSPEKALEKLSIREIRNPQERFKAISEEYLKSKDPKETLVLTGTHEARKAVNEHVRESMGLKGKGEEFTRYEAGDFTEAQKKRIDAYEVGQDVRFGKDYRGMGVSVGEIGRVEAVDKENGTVRLKMEDGRFTTMTPRETSGKGHEIGHVENLELTQGDRIRITGNELKKEGITNGMRGEVMESKHDSLRIRLDNGKDFDLKSGHRPVEIDHGYAQTGHSAQGLGAENVILDLPSNSQTLNQRSFYTNLTRTKGDVVAFTDDREKLTGAVTREKDKTMALDVEKESKEIERRAAGKERENPEEEKSLPIDQNREIRSEIEREEQKEKPPGKENTLADNENRREEDMEKNEDRSRETETSNGREKTMERSEEKEYEYLTRQERERFDKWEVGQRLRFPQENKELGMKAGEVARVEEMDRETSVITLRKENGQEAKLVPEHLKREMERQKRMEEEKSPERKTMEQGKEEMKGEKKEATKEQERSREKDPFLDRPEDRPERKQEKEREEKKEAPRIERQRERGHGGMGY</sequence>
<dbReference type="EMBL" id="JPGK01000004">
    <property type="protein sequence ID" value="KGA93974.1"/>
    <property type="molecule type" value="Genomic_DNA"/>
</dbReference>
<dbReference type="PANTHER" id="PTHR24149">
    <property type="entry name" value="ANKYRIN REPEAT DOMAIN-CONTAINING PROTEIN 12"/>
    <property type="match status" value="1"/>
</dbReference>
<evidence type="ECO:0000313" key="3">
    <source>
        <dbReference type="EMBL" id="KGA93974.1"/>
    </source>
</evidence>
<organism evidence="3 4">
    <name type="scientific">Leptospirillum ferriphilum</name>
    <dbReference type="NCBI Taxonomy" id="178606"/>
    <lineage>
        <taxon>Bacteria</taxon>
        <taxon>Pseudomonadati</taxon>
        <taxon>Nitrospirota</taxon>
        <taxon>Nitrospiria</taxon>
        <taxon>Nitrospirales</taxon>
        <taxon>Nitrospiraceae</taxon>
        <taxon>Leptospirillum</taxon>
    </lineage>
</organism>
<dbReference type="AlphaFoldDB" id="A0A094X611"/>
<accession>A0A094X611</accession>
<feature type="region of interest" description="Disordered" evidence="1">
    <location>
        <begin position="1047"/>
        <end position="1166"/>
    </location>
</feature>
<dbReference type="PATRIC" id="fig|178606.4.peg.1131"/>
<name>A0A094X611_9BACT</name>
<dbReference type="SUPFAM" id="SSF55464">
    <property type="entry name" value="Origin of replication-binding domain, RBD-like"/>
    <property type="match status" value="1"/>
</dbReference>
<feature type="domain" description="TrwC relaxase" evidence="2">
    <location>
        <begin position="25"/>
        <end position="315"/>
    </location>
</feature>
<proteinExistence type="predicted"/>
<dbReference type="InterPro" id="IPR014862">
    <property type="entry name" value="TrwC"/>
</dbReference>
<dbReference type="PANTHER" id="PTHR24149:SF14">
    <property type="entry name" value="ANKYRIN REPEAT DOMAIN 12"/>
    <property type="match status" value="1"/>
</dbReference>